<gene>
    <name evidence="2" type="ORF">N0B48_07910</name>
</gene>
<sequence>MKRILIPAALLIISSIQAQQPNSKASLPNIIPPSPTAYALGNYGNVPVGLFTGSPNISVPLLSFKTGNIDLPIALSYSSNGVKVDEISTNVGLGWNLNFGGVITRMVRDRADEASTHIALPETLDGAYTNPVSNNFLFAIGDASDALDTEADQYSFNFNGYSGKFFYDQNNQPHIVDQQAVKIERTGNSNGDGQDFLLTVANGEKYYFTEKETTMYRSVGSGHSTPSGAVTAWYLTKIAHPSGDEVYFNYEANEISQYTTSQSQILKMSVGYPVTQPMCHGSGYSLAPSAGPIVSNTMQVSGKRILSISSNNTVDGSLTFEYDTDPASLDIVGNKKVKTIRLLDKNGSVIESTSLSYLNTANKRNFLSNIIFKDPQKTYGFEYDNPTQFPERLSMAQDQWGYYNGGVSNNSLIPANISDYGLSKFNYGGANKDPNPSFSKIGMLKKIIYPTKGYTELEYEGNTYWGEKTIMPSLYTKDLDVETDTGTNSRSVEYTIISPINQAISVRANLSSNSLPECESFANSGHYSGSIRIGQGTIYPLTRDRISQQISFNVTAGQAYTVIARANFMCSVVNTSISYYQSAPQTFFTNLDTGGVRVKSTKDVDPVSNVPVYKRYHYAHKDDISKSSGLKGNKTFYTEMEKWETACHDDNSGTPTSCGGIIENTNVVLSSSSLMPLYDTGTMSCLYPFVTISEGGDNFENGGEMKEFTVRRDDPGSNIWGPGGINSGPWTNMGWDNGTEIKSFVLRKNSGSSTLDIIQEKENIYEKNDSATFEFKNFSGKKLFDPACGTPQHHYNCTSADVAKPNNKCTGLNAGVQVNLAHLDNLSVNEYRSVSYWHYLKSQKATDYLDGIPVKTETEYFYNNPAHYQLSRQKSTSSDGRINEIAYSYAHEKGNQLMISKNMVGIPLETVTSQTIGTVSKLLSKTETLYPVSLPAVETGNLILPQSVRLYDTPNSTVSSEIKYDKYDASGNILQYTEKTGTPVAFVWGYGSTQPIAQIEGISYDQLTGLGLISSIVSASDQDASNPDSETALITALDAFRTHSSLKGYKITTFTYDLLKGVTSVTPPSGIREVYTYDVYGRLKEVRENDKNGNILKEYQYNFKP</sequence>
<evidence type="ECO:0008006" key="4">
    <source>
        <dbReference type="Google" id="ProtNLM"/>
    </source>
</evidence>
<protein>
    <recommendedName>
        <fullName evidence="4">YD repeat-containing protein</fullName>
    </recommendedName>
</protein>
<feature type="signal peptide" evidence="1">
    <location>
        <begin position="1"/>
        <end position="18"/>
    </location>
</feature>
<evidence type="ECO:0000313" key="2">
    <source>
        <dbReference type="EMBL" id="MCT2561805.1"/>
    </source>
</evidence>
<name>A0ABT2ITY7_9FLAO</name>
<dbReference type="Proteomes" id="UP001525566">
    <property type="component" value="Unassembled WGS sequence"/>
</dbReference>
<reference evidence="2 3" key="1">
    <citation type="submission" date="2022-09" db="EMBL/GenBank/DDBJ databases">
        <title>Chryseobacterium oleae sp.nov., isolated from the inter-root soil of Pyrola calliantha H. Andr. in Tibet.</title>
        <authorList>
            <person name="Li Z."/>
        </authorList>
    </citation>
    <scope>NUCLEOTIDE SEQUENCE [LARGE SCALE GENOMIC DNA]</scope>
    <source>
        <strain evidence="3">pc1-10</strain>
    </source>
</reference>
<organism evidence="2 3">
    <name type="scientific">Chryseobacterium herbae</name>
    <dbReference type="NCBI Taxonomy" id="2976476"/>
    <lineage>
        <taxon>Bacteria</taxon>
        <taxon>Pseudomonadati</taxon>
        <taxon>Bacteroidota</taxon>
        <taxon>Flavobacteriia</taxon>
        <taxon>Flavobacteriales</taxon>
        <taxon>Weeksellaceae</taxon>
        <taxon>Chryseobacterium group</taxon>
        <taxon>Chryseobacterium</taxon>
    </lineage>
</organism>
<dbReference type="Gene3D" id="2.180.10.10">
    <property type="entry name" value="RHS repeat-associated core"/>
    <property type="match status" value="1"/>
</dbReference>
<accession>A0ABT2ITY7</accession>
<dbReference type="EMBL" id="JAOAMU010000002">
    <property type="protein sequence ID" value="MCT2561805.1"/>
    <property type="molecule type" value="Genomic_DNA"/>
</dbReference>
<feature type="chain" id="PRO_5045563070" description="YD repeat-containing protein" evidence="1">
    <location>
        <begin position="19"/>
        <end position="1105"/>
    </location>
</feature>
<proteinExistence type="predicted"/>
<evidence type="ECO:0000313" key="3">
    <source>
        <dbReference type="Proteomes" id="UP001525566"/>
    </source>
</evidence>
<comment type="caution">
    <text evidence="2">The sequence shown here is derived from an EMBL/GenBank/DDBJ whole genome shotgun (WGS) entry which is preliminary data.</text>
</comment>
<keyword evidence="1" id="KW-0732">Signal</keyword>
<evidence type="ECO:0000256" key="1">
    <source>
        <dbReference type="SAM" id="SignalP"/>
    </source>
</evidence>
<dbReference type="RefSeq" id="WP_259838067.1">
    <property type="nucleotide sequence ID" value="NZ_JAOAMU010000002.1"/>
</dbReference>
<keyword evidence="3" id="KW-1185">Reference proteome</keyword>